<keyword evidence="4" id="KW-1185">Reference proteome</keyword>
<reference evidence="1 3" key="1">
    <citation type="submission" date="2016-11" db="EMBL/GenBank/DDBJ databases">
        <authorList>
            <person name="Jaros S."/>
            <person name="Januszkiewicz K."/>
            <person name="Wedrychowicz H."/>
        </authorList>
    </citation>
    <scope>NUCLEOTIDE SEQUENCE [LARGE SCALE GENOMIC DNA]</scope>
    <source>
        <strain evidence="1 3">DSM 784</strain>
    </source>
</reference>
<name>A0A1K1SES1_9BACT</name>
<dbReference type="AlphaFoldDB" id="A0A1K1SES1"/>
<evidence type="ECO:0000313" key="1">
    <source>
        <dbReference type="EMBL" id="SFW82567.1"/>
    </source>
</evidence>
<dbReference type="RefSeq" id="WP_072364270.1">
    <property type="nucleotide sequence ID" value="NZ_CBHWAX010000019.1"/>
</dbReference>
<reference evidence="2 4" key="2">
    <citation type="submission" date="2023-11" db="EMBL/GenBank/DDBJ databases">
        <title>MicrobeMod: A computational toolkit for identifying prokaryotic methylation and restriction-modification with nanopore sequencing.</title>
        <authorList>
            <person name="Crits-Christoph A."/>
            <person name="Kang S.C."/>
            <person name="Lee H."/>
            <person name="Ostrov N."/>
        </authorList>
    </citation>
    <scope>NUCLEOTIDE SEQUENCE [LARGE SCALE GENOMIC DNA]</scope>
    <source>
        <strain evidence="2 4">ATCC 23090</strain>
    </source>
</reference>
<accession>A0A1K1SES1</accession>
<evidence type="ECO:0000313" key="3">
    <source>
        <dbReference type="Proteomes" id="UP000183788"/>
    </source>
</evidence>
<organism evidence="1 3">
    <name type="scientific">Chitinophaga sancti</name>
    <dbReference type="NCBI Taxonomy" id="1004"/>
    <lineage>
        <taxon>Bacteria</taxon>
        <taxon>Pseudomonadati</taxon>
        <taxon>Bacteroidota</taxon>
        <taxon>Chitinophagia</taxon>
        <taxon>Chitinophagales</taxon>
        <taxon>Chitinophagaceae</taxon>
        <taxon>Chitinophaga</taxon>
    </lineage>
</organism>
<gene>
    <name evidence="1" type="ORF">SAMN05661012_05258</name>
    <name evidence="2" type="ORF">SR876_23505</name>
</gene>
<dbReference type="EMBL" id="CP140154">
    <property type="protein sequence ID" value="WQG87898.1"/>
    <property type="molecule type" value="Genomic_DNA"/>
</dbReference>
<evidence type="ECO:0000313" key="2">
    <source>
        <dbReference type="EMBL" id="WQG87898.1"/>
    </source>
</evidence>
<dbReference type="Proteomes" id="UP000183788">
    <property type="component" value="Unassembled WGS sequence"/>
</dbReference>
<protein>
    <submittedName>
        <fullName evidence="1">Uncharacterized protein</fullName>
    </submittedName>
</protein>
<dbReference type="EMBL" id="FPIZ01000021">
    <property type="protein sequence ID" value="SFW82567.1"/>
    <property type="molecule type" value="Genomic_DNA"/>
</dbReference>
<sequence>MRPLFALAGILLLISACKHDNNEPIRKYTSFQVDSLIVLAENPTAVLSPANLTDNDATNDYPVLNIHATGNHGEMVQFKLISETENIRPGDYSSTIQGNGIRLGFAGLSYNLQANYTYGTLNFHITNVMDTLIEGSFDGELVDTSGTITPKPMVKGFIRAVFVRDTL</sequence>
<proteinExistence type="predicted"/>
<evidence type="ECO:0000313" key="4">
    <source>
        <dbReference type="Proteomes" id="UP001326715"/>
    </source>
</evidence>
<dbReference type="OrthoDB" id="660013at2"/>
<dbReference type="Proteomes" id="UP001326715">
    <property type="component" value="Chromosome"/>
</dbReference>
<dbReference type="PROSITE" id="PS51257">
    <property type="entry name" value="PROKAR_LIPOPROTEIN"/>
    <property type="match status" value="1"/>
</dbReference>